<dbReference type="EMBL" id="JAKRCV010000005">
    <property type="protein sequence ID" value="MCG7320797.1"/>
    <property type="molecule type" value="Genomic_DNA"/>
</dbReference>
<keyword evidence="3" id="KW-1185">Reference proteome</keyword>
<protein>
    <submittedName>
        <fullName evidence="2">DciA family protein</fullName>
    </submittedName>
</protein>
<organism evidence="2 3">
    <name type="scientific">Arsenicicoccus bolidensis</name>
    <dbReference type="NCBI Taxonomy" id="229480"/>
    <lineage>
        <taxon>Bacteria</taxon>
        <taxon>Bacillati</taxon>
        <taxon>Actinomycetota</taxon>
        <taxon>Actinomycetes</taxon>
        <taxon>Micrococcales</taxon>
        <taxon>Intrasporangiaceae</taxon>
        <taxon>Arsenicicoccus</taxon>
    </lineage>
</organism>
<proteinExistence type="predicted"/>
<evidence type="ECO:0000313" key="2">
    <source>
        <dbReference type="EMBL" id="MCG7320797.1"/>
    </source>
</evidence>
<sequence>MSKQPPDQPYDEAPPDDDAGDAAARDDHADELDPRLDPDAARTAASAALLRARTVAKGKGLRPGSMAKRRRRPSEVMLSGSAAEVDGRDPLLLGDTLERLVAGRGWQSDVKVGSVMGRWPQVVGSDVAEHSEPVTFDEGVLTVRASSTAWATQLRLMASTILGRLSAEVGEGVVEELRVVGPSAPRWGHGRRRATDGRGPRDTYG</sequence>
<dbReference type="Proteomes" id="UP001521931">
    <property type="component" value="Unassembled WGS sequence"/>
</dbReference>
<evidence type="ECO:0000313" key="3">
    <source>
        <dbReference type="Proteomes" id="UP001521931"/>
    </source>
</evidence>
<dbReference type="PANTHER" id="PTHR36456:SF1">
    <property type="entry name" value="UPF0232 PROTEIN SCO3875"/>
    <property type="match status" value="1"/>
</dbReference>
<reference evidence="2 3" key="1">
    <citation type="submission" date="2022-02" db="EMBL/GenBank/DDBJ databases">
        <title>Uncovering new skin microbiome diversity through culturing and metagenomics.</title>
        <authorList>
            <person name="Conlan S."/>
            <person name="Deming C."/>
            <person name="Nisc Comparative Sequencing Program N."/>
            <person name="Segre J.A."/>
        </authorList>
    </citation>
    <scope>NUCLEOTIDE SEQUENCE [LARGE SCALE GENOMIC DNA]</scope>
    <source>
        <strain evidence="2 3">ACRQZ</strain>
    </source>
</reference>
<comment type="caution">
    <text evidence="2">The sequence shown here is derived from an EMBL/GenBank/DDBJ whole genome shotgun (WGS) entry which is preliminary data.</text>
</comment>
<feature type="region of interest" description="Disordered" evidence="1">
    <location>
        <begin position="56"/>
        <end position="81"/>
    </location>
</feature>
<gene>
    <name evidence="2" type="ORF">MHL29_02655</name>
</gene>
<dbReference type="PANTHER" id="PTHR36456">
    <property type="entry name" value="UPF0232 PROTEIN SCO3875"/>
    <property type="match status" value="1"/>
</dbReference>
<feature type="compositionally biased region" description="Basic and acidic residues" evidence="1">
    <location>
        <begin position="193"/>
        <end position="205"/>
    </location>
</feature>
<dbReference type="Pfam" id="PF05258">
    <property type="entry name" value="DciA"/>
    <property type="match status" value="1"/>
</dbReference>
<accession>A0ABS9PYW3</accession>
<evidence type="ECO:0000256" key="1">
    <source>
        <dbReference type="SAM" id="MobiDB-lite"/>
    </source>
</evidence>
<feature type="compositionally biased region" description="Acidic residues" evidence="1">
    <location>
        <begin position="9"/>
        <end position="20"/>
    </location>
</feature>
<feature type="region of interest" description="Disordered" evidence="1">
    <location>
        <begin position="184"/>
        <end position="205"/>
    </location>
</feature>
<feature type="region of interest" description="Disordered" evidence="1">
    <location>
        <begin position="1"/>
        <end position="41"/>
    </location>
</feature>
<name>A0ABS9PYW3_9MICO</name>
<dbReference type="InterPro" id="IPR007922">
    <property type="entry name" value="DciA-like"/>
</dbReference>
<dbReference type="RefSeq" id="WP_239262027.1">
    <property type="nucleotide sequence ID" value="NZ_JAKRCV010000005.1"/>
</dbReference>
<feature type="compositionally biased region" description="Basic and acidic residues" evidence="1">
    <location>
        <begin position="23"/>
        <end position="40"/>
    </location>
</feature>